<proteinExistence type="predicted"/>
<dbReference type="EMBL" id="MN740022">
    <property type="protein sequence ID" value="QHT84654.1"/>
    <property type="molecule type" value="Genomic_DNA"/>
</dbReference>
<name>A0A6C0HVY6_9ZZZZ</name>
<feature type="region of interest" description="Disordered" evidence="1">
    <location>
        <begin position="126"/>
        <end position="148"/>
    </location>
</feature>
<evidence type="ECO:0000256" key="1">
    <source>
        <dbReference type="SAM" id="MobiDB-lite"/>
    </source>
</evidence>
<organism evidence="2">
    <name type="scientific">viral metagenome</name>
    <dbReference type="NCBI Taxonomy" id="1070528"/>
    <lineage>
        <taxon>unclassified sequences</taxon>
        <taxon>metagenomes</taxon>
        <taxon>organismal metagenomes</taxon>
    </lineage>
</organism>
<accession>A0A6C0HVY6</accession>
<feature type="compositionally biased region" description="Basic and acidic residues" evidence="1">
    <location>
        <begin position="130"/>
        <end position="144"/>
    </location>
</feature>
<sequence length="219" mass="25474">MSLNQKLNEFRFNLETLDLLNNMGKSTQSLLELGFNSELISFMQNNRMLLNSILLRLQLYGEQNMSEPKVRSGLASLNNQSVNTLLEYFYKLSSDEKIEKIEKIKSKPSSPKPEPIMIQEPEPEDVLTTDDNHAENQDDTHENHEDEEENYFEKFFSKCVKVSDDATHVIKMSAMYDTFNKWWSNNYEDEVPSKDELKEFLSEKLGRQIKSTVSNVSLL</sequence>
<reference evidence="2" key="1">
    <citation type="journal article" date="2020" name="Nature">
        <title>Giant virus diversity and host interactions through global metagenomics.</title>
        <authorList>
            <person name="Schulz F."/>
            <person name="Roux S."/>
            <person name="Paez-Espino D."/>
            <person name="Jungbluth S."/>
            <person name="Walsh D.A."/>
            <person name="Denef V.J."/>
            <person name="McMahon K.D."/>
            <person name="Konstantinidis K.T."/>
            <person name="Eloe-Fadrosh E.A."/>
            <person name="Kyrpides N.C."/>
            <person name="Woyke T."/>
        </authorList>
    </citation>
    <scope>NUCLEOTIDE SEQUENCE</scope>
    <source>
        <strain evidence="2">GVMAG-M-3300023184-177</strain>
    </source>
</reference>
<dbReference type="AlphaFoldDB" id="A0A6C0HVY6"/>
<protein>
    <submittedName>
        <fullName evidence="2">Uncharacterized protein</fullName>
    </submittedName>
</protein>
<evidence type="ECO:0000313" key="2">
    <source>
        <dbReference type="EMBL" id="QHT84654.1"/>
    </source>
</evidence>